<dbReference type="Pfam" id="PF04055">
    <property type="entry name" value="Radical_SAM"/>
    <property type="match status" value="1"/>
</dbReference>
<keyword evidence="3" id="KW-0408">Iron</keyword>
<proteinExistence type="predicted"/>
<dbReference type="InterPro" id="IPR058240">
    <property type="entry name" value="rSAM_sf"/>
</dbReference>
<evidence type="ECO:0000259" key="5">
    <source>
        <dbReference type="Pfam" id="PF04055"/>
    </source>
</evidence>
<keyword evidence="7" id="KW-1185">Reference proteome</keyword>
<evidence type="ECO:0000256" key="4">
    <source>
        <dbReference type="ARBA" id="ARBA00023014"/>
    </source>
</evidence>
<dbReference type="Proteomes" id="UP000295500">
    <property type="component" value="Unassembled WGS sequence"/>
</dbReference>
<feature type="domain" description="Radical SAM core" evidence="5">
    <location>
        <begin position="67"/>
        <end position="208"/>
    </location>
</feature>
<evidence type="ECO:0000256" key="3">
    <source>
        <dbReference type="ARBA" id="ARBA00023004"/>
    </source>
</evidence>
<comment type="caution">
    <text evidence="6">The sequence shown here is derived from an EMBL/GenBank/DDBJ whole genome shotgun (WGS) entry which is preliminary data.</text>
</comment>
<keyword evidence="1" id="KW-0949">S-adenosyl-L-methionine</keyword>
<sequence>MELNKYMDAGIEALASNVTKYYMKNSKGRMFMARFVPALKRAANKRKFHETEGLHVPPFLIASIESKCNLHCAGCYARGDGMCDDVTTPLATDQWSDMFNEAAGLGVSFTLIAGGEPLLNRPVIEACAAIKNMAFPVFTNGLLFDEEYYRLFDMNRNLIPVISIEGSAEMTDARRGPGVGKRIEQVIGQLAKRRILYAVSVTVTHENMKAVTDSGFVRGLYEGGCGLVFYIEYVPVQKNTDDLVLTAEDSAWLQDRVAELKAARGDMGILPFPGDEQEMEGCLAAGRGFFHINPQGGAEPCPFSPYYKVNVAESGVEAALRSDFFEKIRNISCDGQPHYGGCKLYMHEDEVMSL</sequence>
<dbReference type="GO" id="GO:0046872">
    <property type="term" value="F:metal ion binding"/>
    <property type="evidence" value="ECO:0007669"/>
    <property type="project" value="UniProtKB-KW"/>
</dbReference>
<accession>A0A4V3CQW4</accession>
<evidence type="ECO:0000256" key="1">
    <source>
        <dbReference type="ARBA" id="ARBA00022691"/>
    </source>
</evidence>
<dbReference type="SFLD" id="SFLDG01067">
    <property type="entry name" value="SPASM/twitch_domain_containing"/>
    <property type="match status" value="1"/>
</dbReference>
<dbReference type="GO" id="GO:0051536">
    <property type="term" value="F:iron-sulfur cluster binding"/>
    <property type="evidence" value="ECO:0007669"/>
    <property type="project" value="UniProtKB-KW"/>
</dbReference>
<dbReference type="EMBL" id="SNXO01000031">
    <property type="protein sequence ID" value="TDP51391.1"/>
    <property type="molecule type" value="Genomic_DNA"/>
</dbReference>
<dbReference type="RefSeq" id="WP_243108579.1">
    <property type="nucleotide sequence ID" value="NZ_SNXO01000031.1"/>
</dbReference>
<dbReference type="SUPFAM" id="SSF102114">
    <property type="entry name" value="Radical SAM enzymes"/>
    <property type="match status" value="1"/>
</dbReference>
<evidence type="ECO:0000256" key="2">
    <source>
        <dbReference type="ARBA" id="ARBA00022723"/>
    </source>
</evidence>
<name>A0A4V3CQW4_9FIRM</name>
<protein>
    <submittedName>
        <fullName evidence="6">MoaA/NifB/PqqE/SkfB family radical SAM enzyme</fullName>
    </submittedName>
</protein>
<dbReference type="InterPro" id="IPR007197">
    <property type="entry name" value="rSAM"/>
</dbReference>
<dbReference type="CDD" id="cd01335">
    <property type="entry name" value="Radical_SAM"/>
    <property type="match status" value="1"/>
</dbReference>
<dbReference type="Gene3D" id="3.20.20.70">
    <property type="entry name" value="Aldolase class I"/>
    <property type="match status" value="1"/>
</dbReference>
<dbReference type="InterPro" id="IPR013785">
    <property type="entry name" value="Aldolase_TIM"/>
</dbReference>
<evidence type="ECO:0000313" key="7">
    <source>
        <dbReference type="Proteomes" id="UP000295500"/>
    </source>
</evidence>
<evidence type="ECO:0000313" key="6">
    <source>
        <dbReference type="EMBL" id="TDP51391.1"/>
    </source>
</evidence>
<gene>
    <name evidence="6" type="ORF">EV211_13112</name>
</gene>
<dbReference type="SFLD" id="SFLDS00029">
    <property type="entry name" value="Radical_SAM"/>
    <property type="match status" value="1"/>
</dbReference>
<keyword evidence="2" id="KW-0479">Metal-binding</keyword>
<dbReference type="AlphaFoldDB" id="A0A4V3CQW4"/>
<organism evidence="6 7">
    <name type="scientific">Aminicella lysinilytica</name>
    <dbReference type="NCBI Taxonomy" id="433323"/>
    <lineage>
        <taxon>Bacteria</taxon>
        <taxon>Bacillati</taxon>
        <taxon>Bacillota</taxon>
        <taxon>Clostridia</taxon>
        <taxon>Peptostreptococcales</taxon>
        <taxon>Anaerovoracaceae</taxon>
        <taxon>Aminicella</taxon>
    </lineage>
</organism>
<dbReference type="PANTHER" id="PTHR43524:SF1">
    <property type="entry name" value="RADICAL SAM SUPERFAMILY PROTEIN"/>
    <property type="match status" value="1"/>
</dbReference>
<dbReference type="PANTHER" id="PTHR43524">
    <property type="entry name" value="RADICAL SAM SUPERFAMILY PROTEIN"/>
    <property type="match status" value="1"/>
</dbReference>
<dbReference type="GO" id="GO:0003824">
    <property type="term" value="F:catalytic activity"/>
    <property type="evidence" value="ECO:0007669"/>
    <property type="project" value="InterPro"/>
</dbReference>
<keyword evidence="4" id="KW-0411">Iron-sulfur</keyword>
<reference evidence="6 7" key="1">
    <citation type="submission" date="2019-03" db="EMBL/GenBank/DDBJ databases">
        <title>Genomic Encyclopedia of Type Strains, Phase IV (KMG-IV): sequencing the most valuable type-strain genomes for metagenomic binning, comparative biology and taxonomic classification.</title>
        <authorList>
            <person name="Goeker M."/>
        </authorList>
    </citation>
    <scope>NUCLEOTIDE SEQUENCE [LARGE SCALE GENOMIC DNA]</scope>
    <source>
        <strain evidence="6 7">DSM 28287</strain>
    </source>
</reference>